<keyword evidence="10" id="KW-0762">Sugar transport</keyword>
<dbReference type="EC" id="2.7.3.9" evidence="6"/>
<comment type="caution">
    <text evidence="24">The sequence shown here is derived from an EMBL/GenBank/DDBJ whole genome shotgun (WGS) entry which is preliminary data.</text>
</comment>
<dbReference type="PIRSF" id="PIRSF000732">
    <property type="entry name" value="PTS_enzyme_I"/>
    <property type="match status" value="1"/>
</dbReference>
<dbReference type="Pfam" id="PF00391">
    <property type="entry name" value="PEP-utilizers"/>
    <property type="match status" value="1"/>
</dbReference>
<dbReference type="InterPro" id="IPR000121">
    <property type="entry name" value="PEP_util_C"/>
</dbReference>
<evidence type="ECO:0000256" key="8">
    <source>
        <dbReference type="ARBA" id="ARBA00022448"/>
    </source>
</evidence>
<feature type="binding site" evidence="18">
    <location>
        <begin position="452"/>
        <end position="453"/>
    </location>
    <ligand>
        <name>phosphoenolpyruvate</name>
        <dbReference type="ChEBI" id="CHEBI:58702"/>
    </ligand>
</feature>
<feature type="active site" description="Tele-phosphohistidine intermediate" evidence="17">
    <location>
        <position position="188"/>
    </location>
</feature>
<feature type="active site" description="Proton donor" evidence="17">
    <location>
        <position position="500"/>
    </location>
</feature>
<feature type="binding site" evidence="18">
    <location>
        <position position="330"/>
    </location>
    <ligand>
        <name>phosphoenolpyruvate</name>
        <dbReference type="ChEBI" id="CHEBI:58702"/>
    </ligand>
</feature>
<evidence type="ECO:0000313" key="25">
    <source>
        <dbReference type="Proteomes" id="UP000769156"/>
    </source>
</evidence>
<dbReference type="InterPro" id="IPR008279">
    <property type="entry name" value="PEP-util_enz_mobile_dom"/>
</dbReference>
<dbReference type="Proteomes" id="UP000769156">
    <property type="component" value="Unassembled WGS sequence"/>
</dbReference>
<evidence type="ECO:0000256" key="9">
    <source>
        <dbReference type="ARBA" id="ARBA00022490"/>
    </source>
</evidence>
<dbReference type="AlphaFoldDB" id="A0A921I1P3"/>
<evidence type="ECO:0000256" key="6">
    <source>
        <dbReference type="ARBA" id="ARBA00012232"/>
    </source>
</evidence>
<comment type="cofactor">
    <cofactor evidence="2 19">
        <name>Mg(2+)</name>
        <dbReference type="ChEBI" id="CHEBI:18420"/>
    </cofactor>
</comment>
<dbReference type="SUPFAM" id="SSF52009">
    <property type="entry name" value="Phosphohistidine domain"/>
    <property type="match status" value="1"/>
</dbReference>
<keyword evidence="20" id="KW-0175">Coiled coil</keyword>
<evidence type="ECO:0000259" key="23">
    <source>
        <dbReference type="Pfam" id="PF05524"/>
    </source>
</evidence>
<evidence type="ECO:0000256" key="16">
    <source>
        <dbReference type="ARBA" id="ARBA00033235"/>
    </source>
</evidence>
<dbReference type="NCBIfam" id="TIGR01417">
    <property type="entry name" value="PTS_I_fam"/>
    <property type="match status" value="1"/>
</dbReference>
<dbReference type="InterPro" id="IPR008731">
    <property type="entry name" value="PTS_EIN"/>
</dbReference>
<evidence type="ECO:0000259" key="21">
    <source>
        <dbReference type="Pfam" id="PF00391"/>
    </source>
</evidence>
<dbReference type="Gene3D" id="3.20.20.60">
    <property type="entry name" value="Phosphoenolpyruvate-binding domains"/>
    <property type="match status" value="1"/>
</dbReference>
<keyword evidence="14" id="KW-0418">Kinase</keyword>
<dbReference type="Gene3D" id="1.10.274.10">
    <property type="entry name" value="PtsI, HPr-binding domain"/>
    <property type="match status" value="1"/>
</dbReference>
<protein>
    <recommendedName>
        <fullName evidence="7">Phosphoenolpyruvate-protein phosphotransferase</fullName>
        <ecNumber evidence="6">2.7.3.9</ecNumber>
    </recommendedName>
    <alternativeName>
        <fullName evidence="16">Phosphotransferase system, enzyme I</fullName>
    </alternativeName>
</protein>
<reference evidence="24" key="1">
    <citation type="journal article" date="2021" name="PeerJ">
        <title>Extensive microbial diversity within the chicken gut microbiome revealed by metagenomics and culture.</title>
        <authorList>
            <person name="Gilroy R."/>
            <person name="Ravi A."/>
            <person name="Getino M."/>
            <person name="Pursley I."/>
            <person name="Horton D.L."/>
            <person name="Alikhan N.F."/>
            <person name="Baker D."/>
            <person name="Gharbi K."/>
            <person name="Hall N."/>
            <person name="Watson M."/>
            <person name="Adriaenssens E.M."/>
            <person name="Foster-Nyarko E."/>
            <person name="Jarju S."/>
            <person name="Secka A."/>
            <person name="Antonio M."/>
            <person name="Oren A."/>
            <person name="Chaudhuri R.R."/>
            <person name="La Ragione R."/>
            <person name="Hildebrand F."/>
            <person name="Pallen M.J."/>
        </authorList>
    </citation>
    <scope>NUCLEOTIDE SEQUENCE</scope>
    <source>
        <strain evidence="24">ChiSjej5B23-16112</strain>
    </source>
</reference>
<dbReference type="InterPro" id="IPR006318">
    <property type="entry name" value="PTS_EI-like"/>
</dbReference>
<evidence type="ECO:0000256" key="2">
    <source>
        <dbReference type="ARBA" id="ARBA00001946"/>
    </source>
</evidence>
<dbReference type="GO" id="GO:0016301">
    <property type="term" value="F:kinase activity"/>
    <property type="evidence" value="ECO:0007669"/>
    <property type="project" value="UniProtKB-KW"/>
</dbReference>
<evidence type="ECO:0000256" key="4">
    <source>
        <dbReference type="ARBA" id="ARBA00004496"/>
    </source>
</evidence>
<organism evidence="24 25">
    <name type="scientific">Lachnoclostridium phocaeense</name>
    <dbReference type="NCBI Taxonomy" id="1871021"/>
    <lineage>
        <taxon>Bacteria</taxon>
        <taxon>Bacillati</taxon>
        <taxon>Bacillota</taxon>
        <taxon>Clostridia</taxon>
        <taxon>Lachnospirales</taxon>
        <taxon>Lachnospiraceae</taxon>
    </lineage>
</organism>
<keyword evidence="8" id="KW-0813">Transport</keyword>
<dbReference type="InterPro" id="IPR024692">
    <property type="entry name" value="PTS_EI"/>
</dbReference>
<evidence type="ECO:0000256" key="19">
    <source>
        <dbReference type="PIRSR" id="PIRSR000732-3"/>
    </source>
</evidence>
<dbReference type="PRINTS" id="PR01736">
    <property type="entry name" value="PHPHTRNFRASE"/>
</dbReference>
<evidence type="ECO:0000256" key="20">
    <source>
        <dbReference type="SAM" id="Coils"/>
    </source>
</evidence>
<reference evidence="24" key="2">
    <citation type="submission" date="2021-09" db="EMBL/GenBank/DDBJ databases">
        <authorList>
            <person name="Gilroy R."/>
        </authorList>
    </citation>
    <scope>NUCLEOTIDE SEQUENCE</scope>
    <source>
        <strain evidence="24">ChiSjej5B23-16112</strain>
    </source>
</reference>
<dbReference type="Pfam" id="PF05524">
    <property type="entry name" value="PEP-utilisers_N"/>
    <property type="match status" value="1"/>
</dbReference>
<gene>
    <name evidence="24" type="primary">ptsP</name>
    <name evidence="24" type="ORF">K8V82_08555</name>
</gene>
<evidence type="ECO:0000256" key="13">
    <source>
        <dbReference type="ARBA" id="ARBA00022723"/>
    </source>
</evidence>
<dbReference type="GO" id="GO:0005737">
    <property type="term" value="C:cytoplasm"/>
    <property type="evidence" value="ECO:0007669"/>
    <property type="project" value="UniProtKB-SubCell"/>
</dbReference>
<keyword evidence="9" id="KW-0963">Cytoplasm</keyword>
<evidence type="ECO:0000256" key="12">
    <source>
        <dbReference type="ARBA" id="ARBA00022683"/>
    </source>
</evidence>
<keyword evidence="13 19" id="KW-0479">Metal-binding</keyword>
<accession>A0A921I1P3</accession>
<evidence type="ECO:0000313" key="24">
    <source>
        <dbReference type="EMBL" id="HJF94830.1"/>
    </source>
</evidence>
<dbReference type="InterPro" id="IPR036637">
    <property type="entry name" value="Phosphohistidine_dom_sf"/>
</dbReference>
<evidence type="ECO:0000256" key="3">
    <source>
        <dbReference type="ARBA" id="ARBA00002728"/>
    </source>
</evidence>
<evidence type="ECO:0000256" key="17">
    <source>
        <dbReference type="PIRSR" id="PIRSR000732-1"/>
    </source>
</evidence>
<evidence type="ECO:0000256" key="18">
    <source>
        <dbReference type="PIRSR" id="PIRSR000732-2"/>
    </source>
</evidence>
<feature type="binding site" evidence="19">
    <location>
        <position position="429"/>
    </location>
    <ligand>
        <name>Mg(2+)</name>
        <dbReference type="ChEBI" id="CHEBI:18420"/>
    </ligand>
</feature>
<evidence type="ECO:0000256" key="10">
    <source>
        <dbReference type="ARBA" id="ARBA00022597"/>
    </source>
</evidence>
<dbReference type="GO" id="GO:0008965">
    <property type="term" value="F:phosphoenolpyruvate-protein phosphotransferase activity"/>
    <property type="evidence" value="ECO:0007669"/>
    <property type="project" value="UniProtKB-EC"/>
</dbReference>
<evidence type="ECO:0000256" key="5">
    <source>
        <dbReference type="ARBA" id="ARBA00007837"/>
    </source>
</evidence>
<sequence>MIGRGIAASRGKALARAMAAETQQQIDLEKKSKENLLHSVERVKEAIDSIAEEMKDEETRLEGEEEAMRLEIVQMQHTMLSDAVFHDSIRKELEEGYAPESAVARCIEAQCRMLEAIGDAYLAARTDDFRDVGNRIICRLLGKRYPDLGKLEEDVILTGENISPSVLAGAKKGKVKGLLLAKGSRTAHVCILAANMGIPAVVGCIGAEKIKDGDMVFVDGTAGKAAWEMDEAARADALAETVSYQEKQKILEKYTEKKGQTKDKVSVQIMANIMDAQAAEQAKQMGAEGVGLFRTEFLYMGRKDLPGEEEQFQAYKKAAEMLQGQPLVIRTMDIGGDKQSEALEIPAEENPFLGYRAIRICLERKELFFTQLKAVLRASAYGNVRVMFPMISSMAELEEALACLQKAKDELDQQRIAYDKDIQTGMMVEVPSTAILASRFIKKVDFFSIGSNDLTQYALAVDRQNEKVCGLYDYFDPGVLHLIYTVIRACEQENKECCLCGEMASDPLAVPVLLGMGLKKFSVNPSAVPLVK</sequence>
<keyword evidence="11 24" id="KW-0808">Transferase</keyword>
<comment type="similarity">
    <text evidence="5">Belongs to the PEP-utilizing enzyme family.</text>
</comment>
<dbReference type="InterPro" id="IPR015813">
    <property type="entry name" value="Pyrv/PenolPyrv_kinase-like_dom"/>
</dbReference>
<dbReference type="InterPro" id="IPR040442">
    <property type="entry name" value="Pyrv_kinase-like_dom_sf"/>
</dbReference>
<evidence type="ECO:0000256" key="1">
    <source>
        <dbReference type="ARBA" id="ARBA00000683"/>
    </source>
</evidence>
<evidence type="ECO:0000256" key="11">
    <source>
        <dbReference type="ARBA" id="ARBA00022679"/>
    </source>
</evidence>
<feature type="non-terminal residue" evidence="24">
    <location>
        <position position="532"/>
    </location>
</feature>
<dbReference type="PROSITE" id="PS00742">
    <property type="entry name" value="PEP_ENZYMES_2"/>
    <property type="match status" value="1"/>
</dbReference>
<feature type="binding site" evidence="19">
    <location>
        <position position="453"/>
    </location>
    <ligand>
        <name>Mg(2+)</name>
        <dbReference type="ChEBI" id="CHEBI:18420"/>
    </ligand>
</feature>
<comment type="function">
    <text evidence="3">General (non sugar-specific) component of the phosphoenolpyruvate-dependent sugar phosphotransferase system (sugar PTS). This major carbohydrate active-transport system catalyzes the phosphorylation of incoming sugar substrates concomitantly with their translocation across the cell membrane. Enzyme I transfers the phosphoryl group from phosphoenolpyruvate (PEP) to the phosphoryl carrier protein (HPr).</text>
</comment>
<dbReference type="PANTHER" id="PTHR46244:SF3">
    <property type="entry name" value="PHOSPHOENOLPYRUVATE-PROTEIN PHOSPHOTRANSFERASE"/>
    <property type="match status" value="1"/>
</dbReference>
<keyword evidence="15 19" id="KW-0460">Magnesium</keyword>
<comment type="subcellular location">
    <subcellularLocation>
        <location evidence="4">Cytoplasm</location>
    </subcellularLocation>
</comment>
<evidence type="ECO:0000256" key="14">
    <source>
        <dbReference type="ARBA" id="ARBA00022777"/>
    </source>
</evidence>
<dbReference type="InterPro" id="IPR023151">
    <property type="entry name" value="PEP_util_CS"/>
</dbReference>
<dbReference type="EMBL" id="DYVY01000141">
    <property type="protein sequence ID" value="HJF94830.1"/>
    <property type="molecule type" value="Genomic_DNA"/>
</dbReference>
<feature type="domain" description="PEP-utilising enzyme mobile" evidence="21">
    <location>
        <begin position="152"/>
        <end position="223"/>
    </location>
</feature>
<name>A0A921I1P3_9FIRM</name>
<evidence type="ECO:0000259" key="22">
    <source>
        <dbReference type="Pfam" id="PF02896"/>
    </source>
</evidence>
<dbReference type="InterPro" id="IPR050499">
    <property type="entry name" value="PEP-utilizing_PTS_enzyme"/>
</dbReference>
<dbReference type="PANTHER" id="PTHR46244">
    <property type="entry name" value="PHOSPHOENOLPYRUVATE-PROTEIN PHOSPHOTRANSFERASE"/>
    <property type="match status" value="1"/>
</dbReference>
<feature type="binding site" evidence="18">
    <location>
        <position position="463"/>
    </location>
    <ligand>
        <name>phosphoenolpyruvate</name>
        <dbReference type="ChEBI" id="CHEBI:58702"/>
    </ligand>
</feature>
<evidence type="ECO:0000256" key="15">
    <source>
        <dbReference type="ARBA" id="ARBA00022842"/>
    </source>
</evidence>
<dbReference type="SUPFAM" id="SSF47831">
    <property type="entry name" value="Enzyme I of the PEP:sugar phosphotransferase system HPr-binding (sub)domain"/>
    <property type="match status" value="1"/>
</dbReference>
<dbReference type="Pfam" id="PF02896">
    <property type="entry name" value="PEP-utilizers_C"/>
    <property type="match status" value="1"/>
</dbReference>
<comment type="catalytic activity">
    <reaction evidence="1">
        <text>L-histidyl-[protein] + phosphoenolpyruvate = N(pros)-phospho-L-histidyl-[protein] + pyruvate</text>
        <dbReference type="Rhea" id="RHEA:23880"/>
        <dbReference type="Rhea" id="RHEA-COMP:9745"/>
        <dbReference type="Rhea" id="RHEA-COMP:9746"/>
        <dbReference type="ChEBI" id="CHEBI:15361"/>
        <dbReference type="ChEBI" id="CHEBI:29979"/>
        <dbReference type="ChEBI" id="CHEBI:58702"/>
        <dbReference type="ChEBI" id="CHEBI:64837"/>
        <dbReference type="EC" id="2.7.3.9"/>
    </reaction>
</comment>
<dbReference type="Gene3D" id="3.50.30.10">
    <property type="entry name" value="Phosphohistidine domain"/>
    <property type="match status" value="1"/>
</dbReference>
<proteinExistence type="inferred from homology"/>
<feature type="coiled-coil region" evidence="20">
    <location>
        <begin position="33"/>
        <end position="71"/>
    </location>
</feature>
<dbReference type="GO" id="GO:0009401">
    <property type="term" value="P:phosphoenolpyruvate-dependent sugar phosphotransferase system"/>
    <property type="evidence" value="ECO:0007669"/>
    <property type="project" value="UniProtKB-KW"/>
</dbReference>
<evidence type="ECO:0000256" key="7">
    <source>
        <dbReference type="ARBA" id="ARBA00016544"/>
    </source>
</evidence>
<dbReference type="InterPro" id="IPR036618">
    <property type="entry name" value="PtsI_HPr-bd_sf"/>
</dbReference>
<feature type="domain" description="PEP-utilising enzyme C-terminal" evidence="22">
    <location>
        <begin position="252"/>
        <end position="532"/>
    </location>
</feature>
<feature type="binding site" evidence="18">
    <location>
        <position position="294"/>
    </location>
    <ligand>
        <name>phosphoenolpyruvate</name>
        <dbReference type="ChEBI" id="CHEBI:58702"/>
    </ligand>
</feature>
<dbReference type="SUPFAM" id="SSF51621">
    <property type="entry name" value="Phosphoenolpyruvate/pyruvate domain"/>
    <property type="match status" value="1"/>
</dbReference>
<keyword evidence="12" id="KW-0598">Phosphotransferase system</keyword>
<dbReference type="GO" id="GO:0046872">
    <property type="term" value="F:metal ion binding"/>
    <property type="evidence" value="ECO:0007669"/>
    <property type="project" value="UniProtKB-KW"/>
</dbReference>
<feature type="domain" description="Phosphotransferase system enzyme I N-terminal" evidence="23">
    <location>
        <begin position="4"/>
        <end position="125"/>
    </location>
</feature>